<feature type="domain" description="C3H1-type" evidence="7">
    <location>
        <begin position="168"/>
        <end position="205"/>
    </location>
</feature>
<feature type="zinc finger region" description="C3H1-type" evidence="5">
    <location>
        <begin position="95"/>
        <end position="122"/>
    </location>
</feature>
<evidence type="ECO:0000313" key="8">
    <source>
        <dbReference type="EMBL" id="KAK2722582.1"/>
    </source>
</evidence>
<feature type="region of interest" description="Disordered" evidence="6">
    <location>
        <begin position="301"/>
        <end position="321"/>
    </location>
</feature>
<dbReference type="PROSITE" id="PS50103">
    <property type="entry name" value="ZF_C3H1"/>
    <property type="match status" value="2"/>
</dbReference>
<protein>
    <recommendedName>
        <fullName evidence="7">C3H1-type domain-containing protein</fullName>
    </recommendedName>
</protein>
<evidence type="ECO:0000256" key="3">
    <source>
        <dbReference type="ARBA" id="ARBA00022771"/>
    </source>
</evidence>
<keyword evidence="4 5" id="KW-0862">Zinc</keyword>
<reference evidence="8" key="1">
    <citation type="submission" date="2023-07" db="EMBL/GenBank/DDBJ databases">
        <title>Chromosome-level genome assembly of Artemia franciscana.</title>
        <authorList>
            <person name="Jo E."/>
        </authorList>
    </citation>
    <scope>NUCLEOTIDE SEQUENCE</scope>
    <source>
        <tissue evidence="8">Whole body</tissue>
    </source>
</reference>
<keyword evidence="3 5" id="KW-0863">Zinc-finger</keyword>
<dbReference type="GO" id="GO:0002181">
    <property type="term" value="P:cytoplasmic translation"/>
    <property type="evidence" value="ECO:0007669"/>
    <property type="project" value="TreeGrafter"/>
</dbReference>
<sequence>MPPKGSSGASKKVEQKKKEKIIEDKTFGLKNKKGAKNQRYIQQVQTQVQHGGSAEARKLEEKRRLEKQKKEEDEKRKKEMNELFKPVQKLEKGADPKSVLCAFFKQGTCGKGDKCKFSHDLSIERKGEKRSMYVDLRVEEDGQSGDWDEAKLQEVVEKKHGEANKKIPTTNIICKFFLTAVENNKYGWFWECPNGASCIYKHALPPGFTLKKDKKKDDKKDELSIEELVERERANLGLKQTKVTLETFLAWKKRKLKEKEEKTKKESDKKKAEYKAGRNVGLSGREMFTFNPDMAAADGYGDDDEAFDTAQYERDGEDDSETVYREITLDELSAAAAETDGTGTQSSSAKKVEAHAGSSTDADSVPIDEAVFAIEDVDLQDLEEELETLDIDEED</sequence>
<dbReference type="PANTHER" id="PTHR12681:SF0">
    <property type="entry name" value="ZINC FINGER CCCH DOMAIN-CONTAINING PROTEIN 15"/>
    <property type="match status" value="1"/>
</dbReference>
<dbReference type="AlphaFoldDB" id="A0AA88IKM2"/>
<keyword evidence="9" id="KW-1185">Reference proteome</keyword>
<dbReference type="Gene3D" id="6.20.400.10">
    <property type="match status" value="1"/>
</dbReference>
<evidence type="ECO:0000256" key="1">
    <source>
        <dbReference type="ARBA" id="ARBA00010043"/>
    </source>
</evidence>
<feature type="region of interest" description="Disordered" evidence="6">
    <location>
        <begin position="334"/>
        <end position="367"/>
    </location>
</feature>
<dbReference type="InterPro" id="IPR032378">
    <property type="entry name" value="ZC3H15/TMA46_C"/>
</dbReference>
<dbReference type="Gene3D" id="4.10.1000.10">
    <property type="entry name" value="Zinc finger, CCCH-type"/>
    <property type="match status" value="1"/>
</dbReference>
<dbReference type="SMART" id="SM00356">
    <property type="entry name" value="ZnF_C3H1"/>
    <property type="match status" value="2"/>
</dbReference>
<dbReference type="Pfam" id="PF16543">
    <property type="entry name" value="DFRP_C"/>
    <property type="match status" value="1"/>
</dbReference>
<dbReference type="GO" id="GO:0008270">
    <property type="term" value="F:zinc ion binding"/>
    <property type="evidence" value="ECO:0007669"/>
    <property type="project" value="UniProtKB-KW"/>
</dbReference>
<evidence type="ECO:0000256" key="5">
    <source>
        <dbReference type="PROSITE-ProRule" id="PRU00723"/>
    </source>
</evidence>
<proteinExistence type="inferred from homology"/>
<dbReference type="InterPro" id="IPR000571">
    <property type="entry name" value="Znf_CCCH"/>
</dbReference>
<feature type="compositionally biased region" description="Basic and acidic residues" evidence="6">
    <location>
        <begin position="55"/>
        <end position="79"/>
    </location>
</feature>
<dbReference type="SUPFAM" id="SSF90229">
    <property type="entry name" value="CCCH zinc finger"/>
    <property type="match status" value="1"/>
</dbReference>
<dbReference type="GO" id="GO:0003729">
    <property type="term" value="F:mRNA binding"/>
    <property type="evidence" value="ECO:0007669"/>
    <property type="project" value="TreeGrafter"/>
</dbReference>
<accession>A0AA88IKM2</accession>
<evidence type="ECO:0000256" key="4">
    <source>
        <dbReference type="ARBA" id="ARBA00022833"/>
    </source>
</evidence>
<feature type="domain" description="C3H1-type" evidence="7">
    <location>
        <begin position="95"/>
        <end position="122"/>
    </location>
</feature>
<evidence type="ECO:0000313" key="9">
    <source>
        <dbReference type="Proteomes" id="UP001187531"/>
    </source>
</evidence>
<keyword evidence="2 5" id="KW-0479">Metal-binding</keyword>
<gene>
    <name evidence="8" type="ORF">QYM36_002951</name>
</gene>
<evidence type="ECO:0000256" key="6">
    <source>
        <dbReference type="SAM" id="MobiDB-lite"/>
    </source>
</evidence>
<dbReference type="PANTHER" id="PTHR12681">
    <property type="entry name" value="ZINC FINGER-CONTAINING PROTEIN P48ZNF"/>
    <property type="match status" value="1"/>
</dbReference>
<dbReference type="Pfam" id="PF00642">
    <property type="entry name" value="zf-CCCH"/>
    <property type="match status" value="1"/>
</dbReference>
<dbReference type="EMBL" id="JAVRJZ010000005">
    <property type="protein sequence ID" value="KAK2722582.1"/>
    <property type="molecule type" value="Genomic_DNA"/>
</dbReference>
<organism evidence="8 9">
    <name type="scientific">Artemia franciscana</name>
    <name type="common">Brine shrimp</name>
    <name type="synonym">Artemia sanfranciscana</name>
    <dbReference type="NCBI Taxonomy" id="6661"/>
    <lineage>
        <taxon>Eukaryota</taxon>
        <taxon>Metazoa</taxon>
        <taxon>Ecdysozoa</taxon>
        <taxon>Arthropoda</taxon>
        <taxon>Crustacea</taxon>
        <taxon>Branchiopoda</taxon>
        <taxon>Anostraca</taxon>
        <taxon>Artemiidae</taxon>
        <taxon>Artemia</taxon>
    </lineage>
</organism>
<feature type="region of interest" description="Disordered" evidence="6">
    <location>
        <begin position="45"/>
        <end position="79"/>
    </location>
</feature>
<evidence type="ECO:0000259" key="7">
    <source>
        <dbReference type="PROSITE" id="PS50103"/>
    </source>
</evidence>
<dbReference type="GO" id="GO:0005829">
    <property type="term" value="C:cytosol"/>
    <property type="evidence" value="ECO:0007669"/>
    <property type="project" value="TreeGrafter"/>
</dbReference>
<dbReference type="Proteomes" id="UP001187531">
    <property type="component" value="Unassembled WGS sequence"/>
</dbReference>
<feature type="zinc finger region" description="C3H1-type" evidence="5">
    <location>
        <begin position="168"/>
        <end position="205"/>
    </location>
</feature>
<evidence type="ECO:0000256" key="2">
    <source>
        <dbReference type="ARBA" id="ARBA00022723"/>
    </source>
</evidence>
<comment type="similarity">
    <text evidence="1">Belongs to the ZC3H15/TMA46 family.</text>
</comment>
<dbReference type="InterPro" id="IPR036855">
    <property type="entry name" value="Znf_CCCH_sf"/>
</dbReference>
<comment type="caution">
    <text evidence="8">The sequence shown here is derived from an EMBL/GenBank/DDBJ whole genome shotgun (WGS) entry which is preliminary data.</text>
</comment>
<name>A0AA88IKM2_ARTSF</name>